<feature type="transmembrane region" description="Helical" evidence="1">
    <location>
        <begin position="41"/>
        <end position="62"/>
    </location>
</feature>
<evidence type="ECO:0000313" key="2">
    <source>
        <dbReference type="EMBL" id="GMA35203.1"/>
    </source>
</evidence>
<sequence>MLFTFSDLGIGAAITRAVARENESPQDAAVAEATVWRGWTVLAVAALAGVLLVGVVGMTVGWDTLLGIPEPHGAAANAATTGALCLFLAFLPVSSARRVLVGQGRSTLLALMGVIPPLVGLAVAAGLAVADTPAFAFALAPTVGMAAYDVACMAVASRRGAARDAWRRLGRRATRPALPTVRIGAVASSMLVLTVANAALIQGSRIVLAHRGDAAEPHRVLAGAAGCICRCGR</sequence>
<keyword evidence="1" id="KW-0812">Transmembrane</keyword>
<gene>
    <name evidence="2" type="ORF">GCM10025876_14070</name>
</gene>
<keyword evidence="3" id="KW-1185">Reference proteome</keyword>
<feature type="transmembrane region" description="Helical" evidence="1">
    <location>
        <begin position="177"/>
        <end position="201"/>
    </location>
</feature>
<name>A0ABQ6IDL5_9MICO</name>
<keyword evidence="1" id="KW-1133">Transmembrane helix</keyword>
<evidence type="ECO:0000256" key="1">
    <source>
        <dbReference type="SAM" id="Phobius"/>
    </source>
</evidence>
<comment type="caution">
    <text evidence="2">The sequence shown here is derived from an EMBL/GenBank/DDBJ whole genome shotgun (WGS) entry which is preliminary data.</text>
</comment>
<feature type="transmembrane region" description="Helical" evidence="1">
    <location>
        <begin position="135"/>
        <end position="156"/>
    </location>
</feature>
<feature type="transmembrane region" description="Helical" evidence="1">
    <location>
        <begin position="74"/>
        <end position="96"/>
    </location>
</feature>
<dbReference type="Proteomes" id="UP001157125">
    <property type="component" value="Unassembled WGS sequence"/>
</dbReference>
<dbReference type="RefSeq" id="WP_284327824.1">
    <property type="nucleotide sequence ID" value="NZ_BSUN01000001.1"/>
</dbReference>
<proteinExistence type="predicted"/>
<organism evidence="2 3">
    <name type="scientific">Demequina litorisediminis</name>
    <dbReference type="NCBI Taxonomy" id="1849022"/>
    <lineage>
        <taxon>Bacteria</taxon>
        <taxon>Bacillati</taxon>
        <taxon>Actinomycetota</taxon>
        <taxon>Actinomycetes</taxon>
        <taxon>Micrococcales</taxon>
        <taxon>Demequinaceae</taxon>
        <taxon>Demequina</taxon>
    </lineage>
</organism>
<dbReference type="EMBL" id="BSUN01000001">
    <property type="protein sequence ID" value="GMA35203.1"/>
    <property type="molecule type" value="Genomic_DNA"/>
</dbReference>
<feature type="transmembrane region" description="Helical" evidence="1">
    <location>
        <begin position="108"/>
        <end position="129"/>
    </location>
</feature>
<evidence type="ECO:0000313" key="3">
    <source>
        <dbReference type="Proteomes" id="UP001157125"/>
    </source>
</evidence>
<reference evidence="3" key="1">
    <citation type="journal article" date="2019" name="Int. J. Syst. Evol. Microbiol.">
        <title>The Global Catalogue of Microorganisms (GCM) 10K type strain sequencing project: providing services to taxonomists for standard genome sequencing and annotation.</title>
        <authorList>
            <consortium name="The Broad Institute Genomics Platform"/>
            <consortium name="The Broad Institute Genome Sequencing Center for Infectious Disease"/>
            <person name="Wu L."/>
            <person name="Ma J."/>
        </authorList>
    </citation>
    <scope>NUCLEOTIDE SEQUENCE [LARGE SCALE GENOMIC DNA]</scope>
    <source>
        <strain evidence="3">NBRC 112299</strain>
    </source>
</reference>
<accession>A0ABQ6IDL5</accession>
<keyword evidence="1" id="KW-0472">Membrane</keyword>
<protein>
    <submittedName>
        <fullName evidence="2">Uncharacterized protein</fullName>
    </submittedName>
</protein>